<evidence type="ECO:0000313" key="5">
    <source>
        <dbReference type="EMBL" id="RIA94663.1"/>
    </source>
</evidence>
<name>A0A397T8U6_9GLOM</name>
<dbReference type="GO" id="GO:0005576">
    <property type="term" value="C:extracellular region"/>
    <property type="evidence" value="ECO:0007669"/>
    <property type="project" value="UniProtKB-SubCell"/>
</dbReference>
<evidence type="ECO:0000256" key="3">
    <source>
        <dbReference type="ARBA" id="ARBA00022525"/>
    </source>
</evidence>
<dbReference type="EMBL" id="QKYT01000076">
    <property type="protein sequence ID" value="RIA94663.1"/>
    <property type="molecule type" value="Genomic_DNA"/>
</dbReference>
<comment type="caution">
    <text evidence="5">The sequence shown here is derived from an EMBL/GenBank/DDBJ whole genome shotgun (WGS) entry which is preliminary data.</text>
</comment>
<keyword evidence="3" id="KW-0964">Secreted</keyword>
<dbReference type="GO" id="GO:0043657">
    <property type="term" value="C:host cell"/>
    <property type="evidence" value="ECO:0007669"/>
    <property type="project" value="UniProtKB-SubCell"/>
</dbReference>
<reference evidence="5 6" key="1">
    <citation type="submission" date="2018-06" db="EMBL/GenBank/DDBJ databases">
        <title>Comparative genomics reveals the genomic features of Rhizophagus irregularis, R. cerebriforme, R. diaphanum and Gigaspora rosea, and their symbiotic lifestyle signature.</title>
        <authorList>
            <person name="Morin E."/>
            <person name="San Clemente H."/>
            <person name="Chen E.C.H."/>
            <person name="De La Providencia I."/>
            <person name="Hainaut M."/>
            <person name="Kuo A."/>
            <person name="Kohler A."/>
            <person name="Murat C."/>
            <person name="Tang N."/>
            <person name="Roy S."/>
            <person name="Loubradou J."/>
            <person name="Henrissat B."/>
            <person name="Grigoriev I.V."/>
            <person name="Corradi N."/>
            <person name="Roux C."/>
            <person name="Martin F.M."/>
        </authorList>
    </citation>
    <scope>NUCLEOTIDE SEQUENCE [LARGE SCALE GENOMIC DNA]</scope>
    <source>
        <strain evidence="5 6">DAOM 227022</strain>
    </source>
</reference>
<feature type="domain" description="Crinkler effector protein N-terminal" evidence="4">
    <location>
        <begin position="4"/>
        <end position="89"/>
    </location>
</feature>
<dbReference type="InterPro" id="IPR045379">
    <property type="entry name" value="Crinkler_N"/>
</dbReference>
<sequence>MTTTIFKVDIKKNKSISRLKDIIKVKKKVPEFDNFSADKIKLWKAEISGNYINLLSNFLLQNNNELLAIKKTLKYFPDLPVEEYNYVLVESLVLIATLSHE</sequence>
<evidence type="ECO:0000256" key="2">
    <source>
        <dbReference type="ARBA" id="ARBA00004613"/>
    </source>
</evidence>
<dbReference type="AlphaFoldDB" id="A0A397T8U6"/>
<evidence type="ECO:0000259" key="4">
    <source>
        <dbReference type="Pfam" id="PF20147"/>
    </source>
</evidence>
<dbReference type="Pfam" id="PF20147">
    <property type="entry name" value="Crinkler"/>
    <property type="match status" value="1"/>
</dbReference>
<keyword evidence="6" id="KW-1185">Reference proteome</keyword>
<gene>
    <name evidence="5" type="ORF">C1645_817719</name>
</gene>
<dbReference type="Proteomes" id="UP000265703">
    <property type="component" value="Unassembled WGS sequence"/>
</dbReference>
<dbReference type="OrthoDB" id="2304312at2759"/>
<protein>
    <recommendedName>
        <fullName evidence="4">Crinkler effector protein N-terminal domain-containing protein</fullName>
    </recommendedName>
</protein>
<evidence type="ECO:0000256" key="1">
    <source>
        <dbReference type="ARBA" id="ARBA00004340"/>
    </source>
</evidence>
<accession>A0A397T8U6</accession>
<proteinExistence type="predicted"/>
<comment type="subcellular location">
    <subcellularLocation>
        <location evidence="1">Host cell</location>
    </subcellularLocation>
    <subcellularLocation>
        <location evidence="2">Secreted</location>
    </subcellularLocation>
</comment>
<organism evidence="5 6">
    <name type="scientific">Glomus cerebriforme</name>
    <dbReference type="NCBI Taxonomy" id="658196"/>
    <lineage>
        <taxon>Eukaryota</taxon>
        <taxon>Fungi</taxon>
        <taxon>Fungi incertae sedis</taxon>
        <taxon>Mucoromycota</taxon>
        <taxon>Glomeromycotina</taxon>
        <taxon>Glomeromycetes</taxon>
        <taxon>Glomerales</taxon>
        <taxon>Glomeraceae</taxon>
        <taxon>Glomus</taxon>
    </lineage>
</organism>
<evidence type="ECO:0000313" key="6">
    <source>
        <dbReference type="Proteomes" id="UP000265703"/>
    </source>
</evidence>